<evidence type="ECO:0000256" key="1">
    <source>
        <dbReference type="ARBA" id="ARBA00004429"/>
    </source>
</evidence>
<dbReference type="InterPro" id="IPR010065">
    <property type="entry name" value="AA_ABC_transptr_permease_3TM"/>
</dbReference>
<dbReference type="GO" id="GO:0043190">
    <property type="term" value="C:ATP-binding cassette (ABC) transporter complex"/>
    <property type="evidence" value="ECO:0007669"/>
    <property type="project" value="InterPro"/>
</dbReference>
<keyword evidence="5 9" id="KW-0812">Transmembrane</keyword>
<proteinExistence type="inferred from homology"/>
<evidence type="ECO:0000256" key="6">
    <source>
        <dbReference type="ARBA" id="ARBA00022970"/>
    </source>
</evidence>
<keyword evidence="8 9" id="KW-0472">Membrane</keyword>
<feature type="domain" description="ABC transmembrane type-1" evidence="10">
    <location>
        <begin position="25"/>
        <end position="212"/>
    </location>
</feature>
<evidence type="ECO:0000256" key="4">
    <source>
        <dbReference type="ARBA" id="ARBA00022475"/>
    </source>
</evidence>
<feature type="transmembrane region" description="Helical" evidence="9">
    <location>
        <begin position="194"/>
        <end position="215"/>
    </location>
</feature>
<dbReference type="Gene3D" id="1.10.3720.10">
    <property type="entry name" value="MetI-like"/>
    <property type="match status" value="1"/>
</dbReference>
<evidence type="ECO:0000256" key="8">
    <source>
        <dbReference type="ARBA" id="ARBA00023136"/>
    </source>
</evidence>
<evidence type="ECO:0000256" key="2">
    <source>
        <dbReference type="ARBA" id="ARBA00010072"/>
    </source>
</evidence>
<dbReference type="InterPro" id="IPR000515">
    <property type="entry name" value="MetI-like"/>
</dbReference>
<protein>
    <submittedName>
        <fullName evidence="11">Amino acid ABC transporter permease</fullName>
    </submittedName>
</protein>
<dbReference type="PANTHER" id="PTHR30614">
    <property type="entry name" value="MEMBRANE COMPONENT OF AMINO ACID ABC TRANSPORTER"/>
    <property type="match status" value="1"/>
</dbReference>
<dbReference type="RefSeq" id="WP_211872426.1">
    <property type="nucleotide sequence ID" value="NZ_JAAEDH010000001.1"/>
</dbReference>
<keyword evidence="12" id="KW-1185">Reference proteome</keyword>
<dbReference type="EMBL" id="JAAEDH010000001">
    <property type="protein sequence ID" value="MBR0653737.1"/>
    <property type="molecule type" value="Genomic_DNA"/>
</dbReference>
<reference evidence="11" key="1">
    <citation type="submission" date="2020-01" db="EMBL/GenBank/DDBJ databases">
        <authorList>
            <person name="Rat A."/>
        </authorList>
    </citation>
    <scope>NUCLEOTIDE SEQUENCE</scope>
    <source>
        <strain evidence="11">LMG 28251</strain>
    </source>
</reference>
<dbReference type="PROSITE" id="PS50928">
    <property type="entry name" value="ABC_TM1"/>
    <property type="match status" value="1"/>
</dbReference>
<evidence type="ECO:0000256" key="7">
    <source>
        <dbReference type="ARBA" id="ARBA00022989"/>
    </source>
</evidence>
<keyword evidence="3 9" id="KW-0813">Transport</keyword>
<dbReference type="Proteomes" id="UP001196068">
    <property type="component" value="Unassembled WGS sequence"/>
</dbReference>
<name>A0AAF1JUA4_9PROT</name>
<dbReference type="PANTHER" id="PTHR30614:SF0">
    <property type="entry name" value="L-CYSTINE TRANSPORT SYSTEM PERMEASE PROTEIN TCYL"/>
    <property type="match status" value="1"/>
</dbReference>
<comment type="caution">
    <text evidence="11">The sequence shown here is derived from an EMBL/GenBank/DDBJ whole genome shotgun (WGS) entry which is preliminary data.</text>
</comment>
<keyword evidence="4" id="KW-1003">Cell membrane</keyword>
<evidence type="ECO:0000256" key="3">
    <source>
        <dbReference type="ARBA" id="ARBA00022448"/>
    </source>
</evidence>
<feature type="transmembrane region" description="Helical" evidence="9">
    <location>
        <begin position="25"/>
        <end position="52"/>
    </location>
</feature>
<dbReference type="InterPro" id="IPR043429">
    <property type="entry name" value="ArtM/GltK/GlnP/TcyL/YhdX-like"/>
</dbReference>
<evidence type="ECO:0000256" key="9">
    <source>
        <dbReference type="RuleBase" id="RU363032"/>
    </source>
</evidence>
<evidence type="ECO:0000313" key="12">
    <source>
        <dbReference type="Proteomes" id="UP001196068"/>
    </source>
</evidence>
<dbReference type="InterPro" id="IPR035906">
    <property type="entry name" value="MetI-like_sf"/>
</dbReference>
<dbReference type="AlphaFoldDB" id="A0AAF1JUA4"/>
<sequence>MERFADYYLNAEILLRYGPEIVAGLWVTIGVAVATVAIGLGLGLAMPVALIARVPVLRWVIACWIEVFRTLPQLAVIIFVYFGLPYAGITMSPFWATAGALGAVLSAFAAEIFRSAIQALPPGQWDAAAALGLRFRATFFLVILPQAIRLAVPLLTNRTIAIIKGTALGTAVSLPEILGRAQSAMAIAANPSPLTLAAVLYLILFLPLVVASRWLEASRVVPR</sequence>
<comment type="similarity">
    <text evidence="2">Belongs to the binding-protein-dependent transport system permease family. HisMQ subfamily.</text>
</comment>
<keyword evidence="7 9" id="KW-1133">Transmembrane helix</keyword>
<dbReference type="GO" id="GO:0006865">
    <property type="term" value="P:amino acid transport"/>
    <property type="evidence" value="ECO:0007669"/>
    <property type="project" value="UniProtKB-KW"/>
</dbReference>
<gene>
    <name evidence="11" type="ORF">GXW79_01455</name>
</gene>
<dbReference type="Pfam" id="PF00528">
    <property type="entry name" value="BPD_transp_1"/>
    <property type="match status" value="1"/>
</dbReference>
<evidence type="ECO:0000259" key="10">
    <source>
        <dbReference type="PROSITE" id="PS50928"/>
    </source>
</evidence>
<accession>A0AAF1JUA4</accession>
<dbReference type="NCBIfam" id="TIGR01726">
    <property type="entry name" value="HEQRo_perm_3TM"/>
    <property type="match status" value="1"/>
</dbReference>
<comment type="subcellular location">
    <subcellularLocation>
        <location evidence="1">Cell inner membrane</location>
        <topology evidence="1">Multi-pass membrane protein</topology>
    </subcellularLocation>
    <subcellularLocation>
        <location evidence="9">Cell membrane</location>
        <topology evidence="9">Multi-pass membrane protein</topology>
    </subcellularLocation>
</comment>
<reference evidence="11" key="2">
    <citation type="journal article" date="2021" name="Syst. Appl. Microbiol.">
        <title>Roseomonas hellenica sp. nov., isolated from roots of wild-growing Alkanna tinctoria.</title>
        <authorList>
            <person name="Rat A."/>
            <person name="Naranjo H.D."/>
            <person name="Lebbe L."/>
            <person name="Cnockaert M."/>
            <person name="Krigas N."/>
            <person name="Grigoriadou K."/>
            <person name="Maloupa E."/>
            <person name="Willems A."/>
        </authorList>
    </citation>
    <scope>NUCLEOTIDE SEQUENCE</scope>
    <source>
        <strain evidence="11">LMG 28251</strain>
    </source>
</reference>
<dbReference type="GO" id="GO:0022857">
    <property type="term" value="F:transmembrane transporter activity"/>
    <property type="evidence" value="ECO:0007669"/>
    <property type="project" value="InterPro"/>
</dbReference>
<keyword evidence="6" id="KW-0029">Amino-acid transport</keyword>
<organism evidence="11 12">
    <name type="scientific">Plastoroseomonas arctica</name>
    <dbReference type="NCBI Taxonomy" id="1509237"/>
    <lineage>
        <taxon>Bacteria</taxon>
        <taxon>Pseudomonadati</taxon>
        <taxon>Pseudomonadota</taxon>
        <taxon>Alphaproteobacteria</taxon>
        <taxon>Acetobacterales</taxon>
        <taxon>Acetobacteraceae</taxon>
        <taxon>Plastoroseomonas</taxon>
    </lineage>
</organism>
<evidence type="ECO:0000313" key="11">
    <source>
        <dbReference type="EMBL" id="MBR0653737.1"/>
    </source>
</evidence>
<evidence type="ECO:0000256" key="5">
    <source>
        <dbReference type="ARBA" id="ARBA00022692"/>
    </source>
</evidence>
<dbReference type="CDD" id="cd06261">
    <property type="entry name" value="TM_PBP2"/>
    <property type="match status" value="1"/>
</dbReference>
<dbReference type="SUPFAM" id="SSF161098">
    <property type="entry name" value="MetI-like"/>
    <property type="match status" value="1"/>
</dbReference>